<protein>
    <submittedName>
        <fullName evidence="2">YaaR family protein</fullName>
    </submittedName>
</protein>
<evidence type="ECO:0000313" key="2">
    <source>
        <dbReference type="EMBL" id="URN95961.1"/>
    </source>
</evidence>
<dbReference type="InterPro" id="IPR005585">
    <property type="entry name" value="DUF327"/>
</dbReference>
<dbReference type="InterPro" id="IPR024042">
    <property type="entry name" value="TM1646-like_dom_sf"/>
</dbReference>
<dbReference type="KEGG" id="plig:NAG76_06935"/>
<feature type="region of interest" description="Disordered" evidence="1">
    <location>
        <begin position="1"/>
        <end position="23"/>
    </location>
</feature>
<evidence type="ECO:0000256" key="1">
    <source>
        <dbReference type="SAM" id="MobiDB-lite"/>
    </source>
</evidence>
<dbReference type="Proteomes" id="UP001056756">
    <property type="component" value="Chromosome"/>
</dbReference>
<dbReference type="EMBL" id="CP097899">
    <property type="protein sequence ID" value="URN95961.1"/>
    <property type="molecule type" value="Genomic_DNA"/>
</dbReference>
<gene>
    <name evidence="2" type="ORF">NAG76_06935</name>
</gene>
<dbReference type="Pfam" id="PF03885">
    <property type="entry name" value="DUF327"/>
    <property type="match status" value="1"/>
</dbReference>
<evidence type="ECO:0000313" key="3">
    <source>
        <dbReference type="Proteomes" id="UP001056756"/>
    </source>
</evidence>
<feature type="compositionally biased region" description="Polar residues" evidence="1">
    <location>
        <begin position="12"/>
        <end position="23"/>
    </location>
</feature>
<dbReference type="SUPFAM" id="SSF158397">
    <property type="entry name" value="TM1646-like"/>
    <property type="match status" value="1"/>
</dbReference>
<organism evidence="2 3">
    <name type="scientific">Candidatus Pristimantibacillus lignocellulolyticus</name>
    <dbReference type="NCBI Taxonomy" id="2994561"/>
    <lineage>
        <taxon>Bacteria</taxon>
        <taxon>Bacillati</taxon>
        <taxon>Bacillota</taxon>
        <taxon>Bacilli</taxon>
        <taxon>Bacillales</taxon>
        <taxon>Paenibacillaceae</taxon>
        <taxon>Candidatus Pristimantibacillus</taxon>
    </lineage>
</organism>
<dbReference type="AlphaFoldDB" id="A0A9J6ZJT6"/>
<accession>A0A9J6ZJT6</accession>
<reference evidence="2" key="1">
    <citation type="submission" date="2022-05" db="EMBL/GenBank/DDBJ databases">
        <title>Novel bacterial taxa in a minimal lignocellulolytic consortium and its capacity to transform plastics disclosed by genome-resolved metagenomics.</title>
        <authorList>
            <person name="Rodriguez C.A.D."/>
            <person name="Diaz-Garcia L."/>
            <person name="Herrera K."/>
            <person name="Tarazona N.A."/>
            <person name="Sproer C."/>
            <person name="Overmann J."/>
            <person name="Jimenez D.J."/>
        </authorList>
    </citation>
    <scope>NUCLEOTIDE SEQUENCE</scope>
    <source>
        <strain evidence="2">MAG5</strain>
    </source>
</reference>
<proteinExistence type="predicted"/>
<dbReference type="Gene3D" id="1.20.120.490">
    <property type="entry name" value="Hypothetical protein TM1646-like domain"/>
    <property type="match status" value="1"/>
</dbReference>
<sequence length="147" mass="17301">MRVDPSFRPLGQSRTANEGVNKQVQSNQFSEMLMQKNRQHTVSEMQQMIKGIQEQGDRLARHMTVRELKIYRQMVKQFLEDTLRKGIGLKEVRGFDRRGRVKRYKLLEEVDEKLVLLAEEMLATEEGRIQLLHTLGEIRGILINYVF</sequence>
<name>A0A9J6ZJT6_9BACL</name>